<accession>A0A2W0C9E8</accession>
<reference evidence="8 9" key="1">
    <citation type="submission" date="2018-01" db="EMBL/GenBank/DDBJ databases">
        <title>Genome sequence of the PGP bacterium Paenibacillus illinoisensis E3.</title>
        <authorList>
            <person name="Rolli E."/>
            <person name="Marasco R."/>
            <person name="Bessem C."/>
            <person name="Michoud G."/>
            <person name="Gaiarsa S."/>
            <person name="Borin S."/>
            <person name="Daffonchio D."/>
        </authorList>
    </citation>
    <scope>NUCLEOTIDE SEQUENCE [LARGE SCALE GENOMIC DNA]</scope>
    <source>
        <strain evidence="8 9">E3</strain>
    </source>
</reference>
<dbReference type="Proteomes" id="UP000247459">
    <property type="component" value="Unassembled WGS sequence"/>
</dbReference>
<proteinExistence type="inferred from homology"/>
<dbReference type="RefSeq" id="WP_110821623.1">
    <property type="nucleotide sequence ID" value="NZ_PRLG01000022.1"/>
</dbReference>
<evidence type="ECO:0000313" key="9">
    <source>
        <dbReference type="Proteomes" id="UP000247459"/>
    </source>
</evidence>
<name>A0A2W0C9E8_9BACL</name>
<dbReference type="EMBL" id="PRLG01000022">
    <property type="protein sequence ID" value="PYY27149.1"/>
    <property type="molecule type" value="Genomic_DNA"/>
</dbReference>
<evidence type="ECO:0000313" key="8">
    <source>
        <dbReference type="EMBL" id="PYY27149.1"/>
    </source>
</evidence>
<evidence type="ECO:0000256" key="1">
    <source>
        <dbReference type="ARBA" id="ARBA00022729"/>
    </source>
</evidence>
<evidence type="ECO:0000256" key="6">
    <source>
        <dbReference type="ARBA" id="ARBA00037986"/>
    </source>
</evidence>
<dbReference type="InterPro" id="IPR015943">
    <property type="entry name" value="WD40/YVTN_repeat-like_dom_sf"/>
</dbReference>
<protein>
    <submittedName>
        <fullName evidence="8">BNR-Asp-box repeat protein</fullName>
    </submittedName>
</protein>
<evidence type="ECO:0000256" key="7">
    <source>
        <dbReference type="SAM" id="Phobius"/>
    </source>
</evidence>
<dbReference type="Gene3D" id="2.130.10.10">
    <property type="entry name" value="YVTN repeat-like/Quinoprotein amine dehydrogenase"/>
    <property type="match status" value="2"/>
</dbReference>
<keyword evidence="7" id="KW-0472">Membrane</keyword>
<dbReference type="GO" id="GO:0016798">
    <property type="term" value="F:hydrolase activity, acting on glycosyl bonds"/>
    <property type="evidence" value="ECO:0007669"/>
    <property type="project" value="UniProtKB-KW"/>
</dbReference>
<organism evidence="8 9">
    <name type="scientific">Paenibacillus illinoisensis</name>
    <dbReference type="NCBI Taxonomy" id="59845"/>
    <lineage>
        <taxon>Bacteria</taxon>
        <taxon>Bacillati</taxon>
        <taxon>Bacillota</taxon>
        <taxon>Bacilli</taxon>
        <taxon>Bacillales</taxon>
        <taxon>Paenibacillaceae</taxon>
        <taxon>Paenibacillus</taxon>
    </lineage>
</organism>
<keyword evidence="7" id="KW-0812">Transmembrane</keyword>
<feature type="transmembrane region" description="Helical" evidence="7">
    <location>
        <begin position="12"/>
        <end position="32"/>
    </location>
</feature>
<keyword evidence="4" id="KW-0326">Glycosidase</keyword>
<comment type="caution">
    <text evidence="8">The sequence shown here is derived from an EMBL/GenBank/DDBJ whole genome shotgun (WGS) entry which is preliminary data.</text>
</comment>
<dbReference type="PANTHER" id="PTHR43739">
    <property type="entry name" value="XYLOGLUCANASE (EUROFUNG)"/>
    <property type="match status" value="1"/>
</dbReference>
<dbReference type="GO" id="GO:0010411">
    <property type="term" value="P:xyloglucan metabolic process"/>
    <property type="evidence" value="ECO:0007669"/>
    <property type="project" value="TreeGrafter"/>
</dbReference>
<dbReference type="SUPFAM" id="SSF110296">
    <property type="entry name" value="Oligoxyloglucan reducing end-specific cellobiohydrolase"/>
    <property type="match status" value="1"/>
</dbReference>
<keyword evidence="5" id="KW-0624">Polysaccharide degradation</keyword>
<dbReference type="PANTHER" id="PTHR43739:SF2">
    <property type="entry name" value="OLIGOXYLOGLUCAN-REDUCING END-SPECIFIC XYLOGLUCANASE-RELATED"/>
    <property type="match status" value="1"/>
</dbReference>
<evidence type="ECO:0000256" key="3">
    <source>
        <dbReference type="ARBA" id="ARBA00023277"/>
    </source>
</evidence>
<evidence type="ECO:0000256" key="4">
    <source>
        <dbReference type="ARBA" id="ARBA00023295"/>
    </source>
</evidence>
<sequence>MPIKKKGFTLGIGFYFALLLVVIVGFAIWGGVKKETKSNLDVLTAQTNTHPHIFSYAANDTTIWMGTHNGVYELIDQRWQRTFKELMTSDVMAIETNPNNPLNIIVAGHGFVKRSNDGGETWETAENGLPSQAKPNEPDVHYLAMDPKNSSHLFAMLAGADKNLYETKDGGEQWQSVGSIPQGAYSISILPSATETILAATETGLVRYNIKDSDIEQIQITNEPAYEVLSLSDGGTIIMTESGLLKSTDLEKWSDLEVDLHGEMPLGIKGSKQDPNRLVIVTDQYSVYESNDGGAKWSLRES</sequence>
<evidence type="ECO:0000256" key="5">
    <source>
        <dbReference type="ARBA" id="ARBA00023326"/>
    </source>
</evidence>
<dbReference type="AlphaFoldDB" id="A0A2W0C9E8"/>
<dbReference type="OrthoDB" id="2642072at2"/>
<comment type="similarity">
    <text evidence="6">Belongs to the glycosyl hydrolase 74 family.</text>
</comment>
<dbReference type="GO" id="GO:0000272">
    <property type="term" value="P:polysaccharide catabolic process"/>
    <property type="evidence" value="ECO:0007669"/>
    <property type="project" value="UniProtKB-KW"/>
</dbReference>
<keyword evidence="3" id="KW-0119">Carbohydrate metabolism</keyword>
<keyword evidence="1" id="KW-0732">Signal</keyword>
<gene>
    <name evidence="8" type="ORF">PIL02S_04643</name>
</gene>
<keyword evidence="2" id="KW-0378">Hydrolase</keyword>
<keyword evidence="7" id="KW-1133">Transmembrane helix</keyword>
<dbReference type="InterPro" id="IPR052025">
    <property type="entry name" value="Xyloglucanase_GH74"/>
</dbReference>
<evidence type="ECO:0000256" key="2">
    <source>
        <dbReference type="ARBA" id="ARBA00022801"/>
    </source>
</evidence>